<dbReference type="Pfam" id="PF00126">
    <property type="entry name" value="HTH_1"/>
    <property type="match status" value="1"/>
</dbReference>
<dbReference type="GO" id="GO:0032993">
    <property type="term" value="C:protein-DNA complex"/>
    <property type="evidence" value="ECO:0007669"/>
    <property type="project" value="TreeGrafter"/>
</dbReference>
<dbReference type="InterPro" id="IPR036388">
    <property type="entry name" value="WH-like_DNA-bd_sf"/>
</dbReference>
<dbReference type="PANTHER" id="PTHR30346">
    <property type="entry name" value="TRANSCRIPTIONAL DUAL REGULATOR HCAR-RELATED"/>
    <property type="match status" value="1"/>
</dbReference>
<keyword evidence="2" id="KW-0805">Transcription regulation</keyword>
<proteinExistence type="inferred from homology"/>
<dbReference type="InterPro" id="IPR000847">
    <property type="entry name" value="LysR_HTH_N"/>
</dbReference>
<dbReference type="SUPFAM" id="SSF46785">
    <property type="entry name" value="Winged helix' DNA-binding domain"/>
    <property type="match status" value="1"/>
</dbReference>
<reference evidence="7 8" key="1">
    <citation type="submission" date="2019-09" db="EMBL/GenBank/DDBJ databases">
        <authorList>
            <person name="Wang X."/>
        </authorList>
    </citation>
    <scope>NUCLEOTIDE SEQUENCE [LARGE SCALE GENOMIC DNA]</scope>
    <source>
        <strain evidence="7 8">CICC 11023</strain>
    </source>
</reference>
<name>A0A5N0EEX9_9NOCA</name>
<evidence type="ECO:0000256" key="4">
    <source>
        <dbReference type="ARBA" id="ARBA00023159"/>
    </source>
</evidence>
<dbReference type="EMBL" id="VXLC01000007">
    <property type="protein sequence ID" value="KAA8887380.1"/>
    <property type="molecule type" value="Genomic_DNA"/>
</dbReference>
<dbReference type="PROSITE" id="PS50931">
    <property type="entry name" value="HTH_LYSR"/>
    <property type="match status" value="1"/>
</dbReference>
<sequence length="177" mass="18938">MRHFRYVLAVAEDGTFTGAATQLGITQPALSRAVRALETTLGTELFVRDRHGVTLTDAGRALVDDARVVDDAARAAVARATAPRSAVRQLRVTARGCDIEALETVVVSYNAIHPDRVPALAVMVDGPAQVAEVRSGVTDVSLVRSPMDLHGLDSELFRADPRVALLPNAHPLATRRV</sequence>
<keyword evidence="4" id="KW-0010">Activator</keyword>
<dbReference type="Proteomes" id="UP000323876">
    <property type="component" value="Unassembled WGS sequence"/>
</dbReference>
<accession>A0A5N0EEX9</accession>
<comment type="caution">
    <text evidence="7">The sequence shown here is derived from an EMBL/GenBank/DDBJ whole genome shotgun (WGS) entry which is preliminary data.</text>
</comment>
<feature type="domain" description="HTH lysR-type" evidence="6">
    <location>
        <begin position="1"/>
        <end position="56"/>
    </location>
</feature>
<dbReference type="PANTHER" id="PTHR30346:SF0">
    <property type="entry name" value="HCA OPERON TRANSCRIPTIONAL ACTIVATOR HCAR"/>
    <property type="match status" value="1"/>
</dbReference>
<dbReference type="GO" id="GO:0003677">
    <property type="term" value="F:DNA binding"/>
    <property type="evidence" value="ECO:0007669"/>
    <property type="project" value="UniProtKB-KW"/>
</dbReference>
<comment type="similarity">
    <text evidence="1">Belongs to the LysR transcriptional regulatory family.</text>
</comment>
<dbReference type="FunFam" id="1.10.10.10:FF:000001">
    <property type="entry name" value="LysR family transcriptional regulator"/>
    <property type="match status" value="1"/>
</dbReference>
<dbReference type="AlphaFoldDB" id="A0A5N0EEX9"/>
<evidence type="ECO:0000256" key="2">
    <source>
        <dbReference type="ARBA" id="ARBA00023015"/>
    </source>
</evidence>
<keyword evidence="5" id="KW-0804">Transcription</keyword>
<organism evidence="7 8">
    <name type="scientific">Nocardia colli</name>
    <dbReference type="NCBI Taxonomy" id="2545717"/>
    <lineage>
        <taxon>Bacteria</taxon>
        <taxon>Bacillati</taxon>
        <taxon>Actinomycetota</taxon>
        <taxon>Actinomycetes</taxon>
        <taxon>Mycobacteriales</taxon>
        <taxon>Nocardiaceae</taxon>
        <taxon>Nocardia</taxon>
    </lineage>
</organism>
<dbReference type="InterPro" id="IPR036390">
    <property type="entry name" value="WH_DNA-bd_sf"/>
</dbReference>
<dbReference type="Gene3D" id="1.10.10.10">
    <property type="entry name" value="Winged helix-like DNA-binding domain superfamily/Winged helix DNA-binding domain"/>
    <property type="match status" value="1"/>
</dbReference>
<gene>
    <name evidence="7" type="ORF">F3087_18940</name>
</gene>
<evidence type="ECO:0000256" key="1">
    <source>
        <dbReference type="ARBA" id="ARBA00009437"/>
    </source>
</evidence>
<evidence type="ECO:0000256" key="5">
    <source>
        <dbReference type="ARBA" id="ARBA00023163"/>
    </source>
</evidence>
<dbReference type="Gene3D" id="3.40.190.10">
    <property type="entry name" value="Periplasmic binding protein-like II"/>
    <property type="match status" value="2"/>
</dbReference>
<protein>
    <submittedName>
        <fullName evidence="7">LysR family transcriptional regulator</fullName>
    </submittedName>
</protein>
<keyword evidence="8" id="KW-1185">Reference proteome</keyword>
<keyword evidence="3" id="KW-0238">DNA-binding</keyword>
<dbReference type="GO" id="GO:0003700">
    <property type="term" value="F:DNA-binding transcription factor activity"/>
    <property type="evidence" value="ECO:0007669"/>
    <property type="project" value="InterPro"/>
</dbReference>
<dbReference type="OrthoDB" id="3176554at2"/>
<dbReference type="PRINTS" id="PR00039">
    <property type="entry name" value="HTHLYSR"/>
</dbReference>
<evidence type="ECO:0000313" key="8">
    <source>
        <dbReference type="Proteomes" id="UP000323876"/>
    </source>
</evidence>
<evidence type="ECO:0000313" key="7">
    <source>
        <dbReference type="EMBL" id="KAA8887380.1"/>
    </source>
</evidence>
<feature type="non-terminal residue" evidence="7">
    <location>
        <position position="177"/>
    </location>
</feature>
<evidence type="ECO:0000256" key="3">
    <source>
        <dbReference type="ARBA" id="ARBA00023125"/>
    </source>
</evidence>
<evidence type="ECO:0000259" key="6">
    <source>
        <dbReference type="PROSITE" id="PS50931"/>
    </source>
</evidence>